<protein>
    <submittedName>
        <fullName evidence="1">Uncharacterized protein</fullName>
    </submittedName>
</protein>
<dbReference type="AlphaFoldDB" id="A0A4Q9L3C4"/>
<dbReference type="Proteomes" id="UP000292282">
    <property type="component" value="Unassembled WGS sequence"/>
</dbReference>
<dbReference type="VEuPathDB" id="MicrosporidiaDB:CWI37_0592p0010"/>
<name>A0A4Q9L3C4_9MICR</name>
<comment type="caution">
    <text evidence="1">The sequence shown here is derived from an EMBL/GenBank/DDBJ whole genome shotgun (WGS) entry which is preliminary data.</text>
</comment>
<sequence length="100" mass="12109">MILPPELYTRERQEYDLKDLKMYYFLIMDLNLGENINIKRSFFWLKKLVGTERFLEEVTFLRDFIYACRANRHAIDSNFKNILEKMECFKTQTGKKIVGN</sequence>
<dbReference type="EMBL" id="PITK01000023">
    <property type="protein sequence ID" value="TBU20773.1"/>
    <property type="molecule type" value="Genomic_DNA"/>
</dbReference>
<evidence type="ECO:0000313" key="2">
    <source>
        <dbReference type="EMBL" id="TBU20773.1"/>
    </source>
</evidence>
<gene>
    <name evidence="1" type="ORF">CWI37_0592p0010</name>
    <name evidence="2" type="ORF">CWI38_0023p0070</name>
</gene>
<evidence type="ECO:0000313" key="3">
    <source>
        <dbReference type="Proteomes" id="UP000292282"/>
    </source>
</evidence>
<evidence type="ECO:0000313" key="1">
    <source>
        <dbReference type="EMBL" id="TBU01944.1"/>
    </source>
</evidence>
<dbReference type="EMBL" id="PITJ01000592">
    <property type="protein sequence ID" value="TBU01944.1"/>
    <property type="molecule type" value="Genomic_DNA"/>
</dbReference>
<dbReference type="VEuPathDB" id="MicrosporidiaDB:CWI38_0023p0070"/>
<organism evidence="1 4">
    <name type="scientific">Hamiltosporidium tvaerminnensis</name>
    <dbReference type="NCBI Taxonomy" id="1176355"/>
    <lineage>
        <taxon>Eukaryota</taxon>
        <taxon>Fungi</taxon>
        <taxon>Fungi incertae sedis</taxon>
        <taxon>Microsporidia</taxon>
        <taxon>Dubosqiidae</taxon>
        <taxon>Hamiltosporidium</taxon>
    </lineage>
</organism>
<proteinExistence type="predicted"/>
<evidence type="ECO:0000313" key="4">
    <source>
        <dbReference type="Proteomes" id="UP000292362"/>
    </source>
</evidence>
<accession>A0A4Q9L3C4</accession>
<keyword evidence="3" id="KW-1185">Reference proteome</keyword>
<dbReference type="Proteomes" id="UP000292362">
    <property type="component" value="Unassembled WGS sequence"/>
</dbReference>
<reference evidence="3 4" key="1">
    <citation type="submission" date="2017-12" db="EMBL/GenBank/DDBJ databases">
        <authorList>
            <person name="Pombert J.-F."/>
            <person name="Haag K.L."/>
            <person name="Ebert D."/>
        </authorList>
    </citation>
    <scope>NUCLEOTIDE SEQUENCE [LARGE SCALE GENOMIC DNA]</scope>
    <source>
        <strain evidence="1">FI-OER-3-3</strain>
        <strain evidence="2">IL-G-3</strain>
    </source>
</reference>
<dbReference type="OrthoDB" id="2191508at2759"/>